<dbReference type="VEuPathDB" id="VectorBase:ISCI006263"/>
<dbReference type="EMBL" id="ABJB010286930">
    <property type="status" value="NOT_ANNOTATED_CDS"/>
    <property type="molecule type" value="Genomic_DNA"/>
</dbReference>
<reference evidence="7" key="2">
    <citation type="submission" date="2020-05" db="UniProtKB">
        <authorList>
            <consortium name="EnsemblMetazoa"/>
        </authorList>
    </citation>
    <scope>IDENTIFICATION</scope>
    <source>
        <strain evidence="7">wikel</strain>
    </source>
</reference>
<dbReference type="PANTHER" id="PTHR11530">
    <property type="entry name" value="D-AMINO ACID OXIDASE"/>
    <property type="match status" value="1"/>
</dbReference>
<evidence type="ECO:0000256" key="2">
    <source>
        <dbReference type="ARBA" id="ARBA00004253"/>
    </source>
</evidence>
<dbReference type="EnsemblMetazoa" id="ISCW008223-RA">
    <property type="protein sequence ID" value="ISCW008223-PA"/>
    <property type="gene ID" value="ISCW008223"/>
</dbReference>
<dbReference type="GO" id="GO:0005782">
    <property type="term" value="C:peroxisomal matrix"/>
    <property type="evidence" value="ECO:0007669"/>
    <property type="project" value="UniProtKB-SubCell"/>
</dbReference>
<proteinExistence type="predicted"/>
<dbReference type="Proteomes" id="UP000001555">
    <property type="component" value="Unassembled WGS sequence"/>
</dbReference>
<gene>
    <name evidence="6" type="ORF">IscW_ISCW008223</name>
</gene>
<dbReference type="InterPro" id="IPR023209">
    <property type="entry name" value="DAO"/>
</dbReference>
<keyword evidence="4" id="KW-0274">FAD</keyword>
<sequence length="51" mass="5408">MNIKVVMVGAGIIGMTTAVRTLETVAHFDVTVVAEHFTPHTTGDVAAGFFF</sequence>
<evidence type="ECO:0000256" key="1">
    <source>
        <dbReference type="ARBA" id="ARBA00001974"/>
    </source>
</evidence>
<organism>
    <name type="scientific">Ixodes scapularis</name>
    <name type="common">Black-legged tick</name>
    <name type="synonym">Deer tick</name>
    <dbReference type="NCBI Taxonomy" id="6945"/>
    <lineage>
        <taxon>Eukaryota</taxon>
        <taxon>Metazoa</taxon>
        <taxon>Ecdysozoa</taxon>
        <taxon>Arthropoda</taxon>
        <taxon>Chelicerata</taxon>
        <taxon>Arachnida</taxon>
        <taxon>Acari</taxon>
        <taxon>Parasitiformes</taxon>
        <taxon>Ixodida</taxon>
        <taxon>Ixodoidea</taxon>
        <taxon>Ixodidae</taxon>
        <taxon>Ixodinae</taxon>
        <taxon>Ixodes</taxon>
    </lineage>
</organism>
<dbReference type="Gene3D" id="3.40.50.720">
    <property type="entry name" value="NAD(P)-binding Rossmann-like Domain"/>
    <property type="match status" value="1"/>
</dbReference>
<evidence type="ECO:0000313" key="8">
    <source>
        <dbReference type="Proteomes" id="UP000001555"/>
    </source>
</evidence>
<dbReference type="GO" id="GO:0071949">
    <property type="term" value="F:FAD binding"/>
    <property type="evidence" value="ECO:0007669"/>
    <property type="project" value="InterPro"/>
</dbReference>
<dbReference type="HOGENOM" id="CLU_3108744_0_0_1"/>
<dbReference type="VEuPathDB" id="VectorBase:ISCW008223"/>
<dbReference type="PANTHER" id="PTHR11530:SF11">
    <property type="entry name" value="D-ASPARTATE OXIDASE"/>
    <property type="match status" value="1"/>
</dbReference>
<dbReference type="AlphaFoldDB" id="B7PWA2"/>
<evidence type="ECO:0000313" key="7">
    <source>
        <dbReference type="EnsemblMetazoa" id="ISCW008223-PA"/>
    </source>
</evidence>
<evidence type="ECO:0000256" key="4">
    <source>
        <dbReference type="ARBA" id="ARBA00022827"/>
    </source>
</evidence>
<keyword evidence="5" id="KW-0560">Oxidoreductase</keyword>
<protein>
    <submittedName>
        <fullName evidence="6 7">Uncharacterized protein</fullName>
    </submittedName>
</protein>
<keyword evidence="8" id="KW-1185">Reference proteome</keyword>
<dbReference type="EMBL" id="DS806661">
    <property type="protein sequence ID" value="EEC10874.1"/>
    <property type="molecule type" value="Genomic_DNA"/>
</dbReference>
<evidence type="ECO:0000256" key="5">
    <source>
        <dbReference type="ARBA" id="ARBA00023002"/>
    </source>
</evidence>
<dbReference type="GO" id="GO:0046416">
    <property type="term" value="P:D-amino acid metabolic process"/>
    <property type="evidence" value="ECO:0007669"/>
    <property type="project" value="InterPro"/>
</dbReference>
<comment type="subcellular location">
    <subcellularLocation>
        <location evidence="2">Peroxisome matrix</location>
    </subcellularLocation>
</comment>
<evidence type="ECO:0000313" key="6">
    <source>
        <dbReference type="EMBL" id="EEC10874.1"/>
    </source>
</evidence>
<accession>B7PWA2</accession>
<reference evidence="6 8" key="1">
    <citation type="submission" date="2008-03" db="EMBL/GenBank/DDBJ databases">
        <title>Annotation of Ixodes scapularis.</title>
        <authorList>
            <consortium name="Ixodes scapularis Genome Project Consortium"/>
            <person name="Caler E."/>
            <person name="Hannick L.I."/>
            <person name="Bidwell S."/>
            <person name="Joardar V."/>
            <person name="Thiagarajan M."/>
            <person name="Amedeo P."/>
            <person name="Galinsky K.J."/>
            <person name="Schobel S."/>
            <person name="Inman J."/>
            <person name="Hostetler J."/>
            <person name="Miller J."/>
            <person name="Hammond M."/>
            <person name="Megy K."/>
            <person name="Lawson D."/>
            <person name="Kodira C."/>
            <person name="Sutton G."/>
            <person name="Meyer J."/>
            <person name="Hill C.A."/>
            <person name="Birren B."/>
            <person name="Nene V."/>
            <person name="Collins F."/>
            <person name="Alarcon-Chaidez F."/>
            <person name="Wikel S."/>
            <person name="Strausberg R."/>
        </authorList>
    </citation>
    <scope>NUCLEOTIDE SEQUENCE [LARGE SCALE GENOMIC DNA]</scope>
    <source>
        <strain evidence="8">Wikel</strain>
        <strain evidence="6">Wikel colony</strain>
    </source>
</reference>
<dbReference type="GO" id="GO:0003884">
    <property type="term" value="F:D-amino-acid oxidase activity"/>
    <property type="evidence" value="ECO:0007669"/>
    <property type="project" value="InterPro"/>
</dbReference>
<name>B7PWA2_IXOSC</name>
<dbReference type="PaxDb" id="6945-B7PWA2"/>
<comment type="cofactor">
    <cofactor evidence="1">
        <name>FAD</name>
        <dbReference type="ChEBI" id="CHEBI:57692"/>
    </cofactor>
</comment>
<keyword evidence="3" id="KW-0285">Flavoprotein</keyword>
<evidence type="ECO:0000256" key="3">
    <source>
        <dbReference type="ARBA" id="ARBA00022630"/>
    </source>
</evidence>
<dbReference type="InParanoid" id="B7PWA2"/>